<feature type="domain" description="Outer membrane protein assembly factor BamE" evidence="4">
    <location>
        <begin position="26"/>
        <end position="91"/>
    </location>
</feature>
<evidence type="ECO:0000313" key="6">
    <source>
        <dbReference type="Proteomes" id="UP001621714"/>
    </source>
</evidence>
<sequence length="110" mass="12574">MKKTIALLLLMLFLTACASVGQPYPEDKVGELRIGETTRSEVRQLFGDPWRTGLESGQETWTYGHYRYSVFAAEQTSDLVVRFNEQGRVASYTYNRTLDNADPETREYAP</sequence>
<evidence type="ECO:0000259" key="4">
    <source>
        <dbReference type="Pfam" id="PF04355"/>
    </source>
</evidence>
<keyword evidence="1 3" id="KW-0732">Signal</keyword>
<gene>
    <name evidence="5" type="primary">bamE</name>
    <name evidence="5" type="ORF">V6U78_06750</name>
</gene>
<evidence type="ECO:0000256" key="1">
    <source>
        <dbReference type="ARBA" id="ARBA00022729"/>
    </source>
</evidence>
<accession>A0ABW8PXX9</accession>
<dbReference type="Proteomes" id="UP001621714">
    <property type="component" value="Unassembled WGS sequence"/>
</dbReference>
<dbReference type="InterPro" id="IPR007450">
    <property type="entry name" value="BamE_dom"/>
</dbReference>
<evidence type="ECO:0000256" key="3">
    <source>
        <dbReference type="SAM" id="SignalP"/>
    </source>
</evidence>
<feature type="chain" id="PRO_5046009887" evidence="3">
    <location>
        <begin position="19"/>
        <end position="110"/>
    </location>
</feature>
<keyword evidence="2" id="KW-0472">Membrane</keyword>
<name>A0ABW8PXX9_9GAMM</name>
<dbReference type="RefSeq" id="WP_405338729.1">
    <property type="nucleotide sequence ID" value="NZ_JBANFI010000003.1"/>
</dbReference>
<keyword evidence="6" id="KW-1185">Reference proteome</keyword>
<dbReference type="InterPro" id="IPR037873">
    <property type="entry name" value="BamE-like"/>
</dbReference>
<evidence type="ECO:0000313" key="5">
    <source>
        <dbReference type="EMBL" id="MFK7160734.1"/>
    </source>
</evidence>
<dbReference type="EMBL" id="JBANFI010000003">
    <property type="protein sequence ID" value="MFK7160734.1"/>
    <property type="molecule type" value="Genomic_DNA"/>
</dbReference>
<organism evidence="5 6">
    <name type="scientific">Marinospirillum alkalitolerans</name>
    <dbReference type="NCBI Taxonomy" id="3123374"/>
    <lineage>
        <taxon>Bacteria</taxon>
        <taxon>Pseudomonadati</taxon>
        <taxon>Pseudomonadota</taxon>
        <taxon>Gammaproteobacteria</taxon>
        <taxon>Oceanospirillales</taxon>
        <taxon>Oceanospirillaceae</taxon>
        <taxon>Marinospirillum</taxon>
    </lineage>
</organism>
<proteinExistence type="predicted"/>
<dbReference type="Pfam" id="PF04355">
    <property type="entry name" value="BamE"/>
    <property type="match status" value="1"/>
</dbReference>
<dbReference type="Gene3D" id="3.30.1450.10">
    <property type="match status" value="1"/>
</dbReference>
<reference evidence="5 6" key="1">
    <citation type="submission" date="2024-02" db="EMBL/GenBank/DDBJ databases">
        <title>Marinospirillum sp. MEB 164 isolated from Lonar lake sediment.</title>
        <authorList>
            <person name="Joshi A."/>
            <person name="Thite S."/>
        </authorList>
    </citation>
    <scope>NUCLEOTIDE SEQUENCE [LARGE SCALE GENOMIC DNA]</scope>
    <source>
        <strain evidence="5 6">MEB164</strain>
    </source>
</reference>
<dbReference type="PROSITE" id="PS51257">
    <property type="entry name" value="PROKAR_LIPOPROTEIN"/>
    <property type="match status" value="1"/>
</dbReference>
<feature type="signal peptide" evidence="3">
    <location>
        <begin position="1"/>
        <end position="18"/>
    </location>
</feature>
<comment type="caution">
    <text evidence="5">The sequence shown here is derived from an EMBL/GenBank/DDBJ whole genome shotgun (WGS) entry which is preliminary data.</text>
</comment>
<evidence type="ECO:0000256" key="2">
    <source>
        <dbReference type="ARBA" id="ARBA00023136"/>
    </source>
</evidence>
<protein>
    <submittedName>
        <fullName evidence="5">Outer membrane protein assembly factor BamE</fullName>
    </submittedName>
</protein>